<dbReference type="Proteomes" id="UP000654370">
    <property type="component" value="Unassembled WGS sequence"/>
</dbReference>
<evidence type="ECO:0000313" key="3">
    <source>
        <dbReference type="EMBL" id="KAG2171343.1"/>
    </source>
</evidence>
<feature type="transmembrane region" description="Helical" evidence="2">
    <location>
        <begin position="106"/>
        <end position="128"/>
    </location>
</feature>
<protein>
    <submittedName>
        <fullName evidence="3">Uncharacterized protein</fullName>
    </submittedName>
</protein>
<feature type="transmembrane region" description="Helical" evidence="2">
    <location>
        <begin position="67"/>
        <end position="86"/>
    </location>
</feature>
<gene>
    <name evidence="3" type="ORF">INT43_002965</name>
</gene>
<dbReference type="AlphaFoldDB" id="A0A8H7PCG7"/>
<keyword evidence="4" id="KW-1185">Reference proteome</keyword>
<keyword evidence="2" id="KW-0812">Transmembrane</keyword>
<evidence type="ECO:0000256" key="2">
    <source>
        <dbReference type="SAM" id="Phobius"/>
    </source>
</evidence>
<proteinExistence type="predicted"/>
<keyword evidence="2" id="KW-0472">Membrane</keyword>
<evidence type="ECO:0000313" key="4">
    <source>
        <dbReference type="Proteomes" id="UP000654370"/>
    </source>
</evidence>
<feature type="transmembrane region" description="Helical" evidence="2">
    <location>
        <begin position="162"/>
        <end position="182"/>
    </location>
</feature>
<dbReference type="OrthoDB" id="2349146at2759"/>
<sequence>MSAANTTTTASSGIAIDSTSAESKAFFNTLSEVLDGISIAVGCIVIVAVILIRIYRPQLGQTITVRLSGWIALADILVCSIQNSQIGGFVKEPAWAAPYYMWGSQYVWQLLGEVYCAIVIVLVLVKLFRLRNYQKEQSSVRNQNQTDSADQHARSGRRITFVMLRIVWYPVIPIITQTWLIVMNSVPPPHNLPYININNSMYMKVVTDVRKCDKTNYANGASFSLVMSALQGILNGIVFCLNPATYALWQEWRNKQTEMPFSPRSSRHNRGSFDDSAPWLKLQEPTSNSHIETGNYEMYKPNKPGIPADW</sequence>
<feature type="region of interest" description="Disordered" evidence="1">
    <location>
        <begin position="259"/>
        <end position="279"/>
    </location>
</feature>
<dbReference type="EMBL" id="JAEPQZ010000022">
    <property type="protein sequence ID" value="KAG2171343.1"/>
    <property type="molecule type" value="Genomic_DNA"/>
</dbReference>
<keyword evidence="2" id="KW-1133">Transmembrane helix</keyword>
<name>A0A8H7PCG7_MORIS</name>
<feature type="transmembrane region" description="Helical" evidence="2">
    <location>
        <begin position="36"/>
        <end position="55"/>
    </location>
</feature>
<organism evidence="3 4">
    <name type="scientific">Mortierella isabellina</name>
    <name type="common">Filamentous fungus</name>
    <name type="synonym">Umbelopsis isabellina</name>
    <dbReference type="NCBI Taxonomy" id="91625"/>
    <lineage>
        <taxon>Eukaryota</taxon>
        <taxon>Fungi</taxon>
        <taxon>Fungi incertae sedis</taxon>
        <taxon>Mucoromycota</taxon>
        <taxon>Mucoromycotina</taxon>
        <taxon>Umbelopsidomycetes</taxon>
        <taxon>Umbelopsidales</taxon>
        <taxon>Umbelopsidaceae</taxon>
        <taxon>Umbelopsis</taxon>
    </lineage>
</organism>
<reference evidence="3" key="1">
    <citation type="submission" date="2020-12" db="EMBL/GenBank/DDBJ databases">
        <title>Metabolic potential, ecology and presence of endohyphal bacteria is reflected in genomic diversity of Mucoromycotina.</title>
        <authorList>
            <person name="Muszewska A."/>
            <person name="Okrasinska A."/>
            <person name="Steczkiewicz K."/>
            <person name="Drgas O."/>
            <person name="Orlowska M."/>
            <person name="Perlinska-Lenart U."/>
            <person name="Aleksandrzak-Piekarczyk T."/>
            <person name="Szatraj K."/>
            <person name="Zielenkiewicz U."/>
            <person name="Pilsyk S."/>
            <person name="Malc E."/>
            <person name="Mieczkowski P."/>
            <person name="Kruszewska J.S."/>
            <person name="Biernat P."/>
            <person name="Pawlowska J."/>
        </authorList>
    </citation>
    <scope>NUCLEOTIDE SEQUENCE</scope>
    <source>
        <strain evidence="3">WA0000067209</strain>
    </source>
</reference>
<comment type="caution">
    <text evidence="3">The sequence shown here is derived from an EMBL/GenBank/DDBJ whole genome shotgun (WGS) entry which is preliminary data.</text>
</comment>
<accession>A0A8H7PCG7</accession>
<feature type="transmembrane region" description="Helical" evidence="2">
    <location>
        <begin position="229"/>
        <end position="249"/>
    </location>
</feature>
<evidence type="ECO:0000256" key="1">
    <source>
        <dbReference type="SAM" id="MobiDB-lite"/>
    </source>
</evidence>